<dbReference type="InterPro" id="IPR017927">
    <property type="entry name" value="FAD-bd_FR_type"/>
</dbReference>
<dbReference type="Gene3D" id="2.10.240.10">
    <property type="entry name" value="Dihydroorotate dehydrogenase, electron transfer subunit"/>
    <property type="match status" value="1"/>
</dbReference>
<dbReference type="PROSITE" id="PS51384">
    <property type="entry name" value="FAD_FR"/>
    <property type="match status" value="1"/>
</dbReference>
<feature type="binding site" evidence="11 12">
    <location>
        <begin position="56"/>
        <end position="59"/>
    </location>
    <ligand>
        <name>FAD</name>
        <dbReference type="ChEBI" id="CHEBI:57692"/>
    </ligand>
</feature>
<dbReference type="SUPFAM" id="SSF52343">
    <property type="entry name" value="Ferredoxin reductase-like, C-terminal NADP-linked domain"/>
    <property type="match status" value="1"/>
</dbReference>
<evidence type="ECO:0000256" key="9">
    <source>
        <dbReference type="ARBA" id="ARBA00023004"/>
    </source>
</evidence>
<feature type="binding site" evidence="11 13">
    <location>
        <position position="238"/>
    </location>
    <ligand>
        <name>[2Fe-2S] cluster</name>
        <dbReference type="ChEBI" id="CHEBI:190135"/>
    </ligand>
</feature>
<evidence type="ECO:0000256" key="11">
    <source>
        <dbReference type="HAMAP-Rule" id="MF_01211"/>
    </source>
</evidence>
<proteinExistence type="inferred from homology"/>
<dbReference type="Gene3D" id="2.40.30.10">
    <property type="entry name" value="Translation factors"/>
    <property type="match status" value="1"/>
</dbReference>
<accession>C4Z462</accession>
<comment type="subunit">
    <text evidence="11">Heterotetramer of 2 PyrK and 2 PyrD type B subunits.</text>
</comment>
<evidence type="ECO:0000256" key="10">
    <source>
        <dbReference type="ARBA" id="ARBA00023014"/>
    </source>
</evidence>
<dbReference type="SUPFAM" id="SSF63380">
    <property type="entry name" value="Riboflavin synthase domain-like"/>
    <property type="match status" value="1"/>
</dbReference>
<dbReference type="HOGENOM" id="CLU_003827_1_2_9"/>
<feature type="binding site" evidence="11 13">
    <location>
        <position position="230"/>
    </location>
    <ligand>
        <name>[2Fe-2S] cluster</name>
        <dbReference type="ChEBI" id="CHEBI:190135"/>
    </ligand>
</feature>
<dbReference type="HAMAP" id="MF_01211">
    <property type="entry name" value="DHODB_Fe_S_bind"/>
    <property type="match status" value="1"/>
</dbReference>
<feature type="domain" description="FAD-binding FR-type" evidence="14">
    <location>
        <begin position="6"/>
        <end position="103"/>
    </location>
</feature>
<keyword evidence="16" id="KW-1185">Reference proteome</keyword>
<dbReference type="InterPro" id="IPR039261">
    <property type="entry name" value="FNR_nucleotide-bd"/>
</dbReference>
<gene>
    <name evidence="11" type="primary">pyrK</name>
    <name evidence="15" type="ordered locus">EUBELI_00533</name>
</gene>
<feature type="binding site" evidence="11 13">
    <location>
        <position position="235"/>
    </location>
    <ligand>
        <name>[2Fe-2S] cluster</name>
        <dbReference type="ChEBI" id="CHEBI:190135"/>
    </ligand>
</feature>
<keyword evidence="3 11" id="KW-0285">Flavoprotein</keyword>
<keyword evidence="8 11" id="KW-0249">Electron transport</keyword>
<evidence type="ECO:0000259" key="14">
    <source>
        <dbReference type="PROSITE" id="PS51384"/>
    </source>
</evidence>
<evidence type="ECO:0000256" key="7">
    <source>
        <dbReference type="ARBA" id="ARBA00022975"/>
    </source>
</evidence>
<dbReference type="GO" id="GO:0046872">
    <property type="term" value="F:metal ion binding"/>
    <property type="evidence" value="ECO:0007669"/>
    <property type="project" value="UniProtKB-KW"/>
</dbReference>
<comment type="cofactor">
    <cofactor evidence="11 12">
        <name>FAD</name>
        <dbReference type="ChEBI" id="CHEBI:57692"/>
    </cofactor>
    <text evidence="11 12">Binds 1 FAD per subunit.</text>
</comment>
<dbReference type="PRINTS" id="PR00409">
    <property type="entry name" value="PHDIOXRDTASE"/>
</dbReference>
<dbReference type="GO" id="GO:0044205">
    <property type="term" value="P:'de novo' UMP biosynthetic process"/>
    <property type="evidence" value="ECO:0007669"/>
    <property type="project" value="UniProtKB-UniRule"/>
</dbReference>
<comment type="function">
    <text evidence="11">Responsible for channeling the electrons from the oxidation of dihydroorotate from the FMN redox center in the PyrD type B subunit to the ultimate electron acceptor NAD(+).</text>
</comment>
<keyword evidence="9 11" id="KW-0408">Iron</keyword>
<dbReference type="Pfam" id="PF10418">
    <property type="entry name" value="DHODB_Fe-S_bind"/>
    <property type="match status" value="1"/>
</dbReference>
<dbReference type="InterPro" id="IPR012165">
    <property type="entry name" value="Cyt_c3_hydrogenase_gsu"/>
</dbReference>
<comment type="cofactor">
    <cofactor evidence="13">
        <name>[2Fe-2S] cluster</name>
        <dbReference type="ChEBI" id="CHEBI:190135"/>
    </cofactor>
    <text evidence="13">Binds 1 [2Fe-2S] cluster per subunit.</text>
</comment>
<dbReference type="PIRSF" id="PIRSF006816">
    <property type="entry name" value="Cyc3_hyd_g"/>
    <property type="match status" value="1"/>
</dbReference>
<organism evidence="15 16">
    <name type="scientific">Lachnospira eligens (strain ATCC 27750 / DSM 3376 / VPI C15-48 / C15-B4)</name>
    <name type="common">Eubacterium eligens</name>
    <dbReference type="NCBI Taxonomy" id="515620"/>
    <lineage>
        <taxon>Bacteria</taxon>
        <taxon>Bacillati</taxon>
        <taxon>Bacillota</taxon>
        <taxon>Clostridia</taxon>
        <taxon>Lachnospirales</taxon>
        <taxon>Lachnospiraceae</taxon>
        <taxon>Lachnospira</taxon>
    </lineage>
</organism>
<dbReference type="Proteomes" id="UP000001476">
    <property type="component" value="Chromosome"/>
</dbReference>
<dbReference type="eggNOG" id="COG0543">
    <property type="taxonomic scope" value="Bacteria"/>
</dbReference>
<evidence type="ECO:0000256" key="4">
    <source>
        <dbReference type="ARBA" id="ARBA00022714"/>
    </source>
</evidence>
<dbReference type="EMBL" id="CP001104">
    <property type="protein sequence ID" value="ACR71546.1"/>
    <property type="molecule type" value="Genomic_DNA"/>
</dbReference>
<keyword evidence="10 11" id="KW-0411">Iron-sulfur</keyword>
<protein>
    <recommendedName>
        <fullName evidence="11">Dihydroorotate dehydrogenase B (NAD(+)), electron transfer subunit</fullName>
    </recommendedName>
    <alternativeName>
        <fullName evidence="11">Dihydroorotate oxidase B, electron transfer subunit</fullName>
    </alternativeName>
</protein>
<dbReference type="AlphaFoldDB" id="C4Z462"/>
<dbReference type="InterPro" id="IPR050353">
    <property type="entry name" value="PyrK_electron_transfer"/>
</dbReference>
<evidence type="ECO:0000256" key="8">
    <source>
        <dbReference type="ARBA" id="ARBA00022982"/>
    </source>
</evidence>
<dbReference type="PANTHER" id="PTHR43513:SF3">
    <property type="entry name" value="DIHYDROOROTATE DEHYDROGENASE B (NAD(+)), ELECTRON TRANSFER SUBUNIT-RELATED"/>
    <property type="match status" value="1"/>
</dbReference>
<keyword evidence="7 11" id="KW-0665">Pyrimidine biosynthesis</keyword>
<evidence type="ECO:0000256" key="3">
    <source>
        <dbReference type="ARBA" id="ARBA00022630"/>
    </source>
</evidence>
<evidence type="ECO:0000313" key="15">
    <source>
        <dbReference type="EMBL" id="ACR71546.1"/>
    </source>
</evidence>
<dbReference type="STRING" id="515620.EUBELI_00533"/>
<dbReference type="InterPro" id="IPR019480">
    <property type="entry name" value="Dihydroorotate_DH_Fe-S-bd"/>
</dbReference>
<dbReference type="PANTHER" id="PTHR43513">
    <property type="entry name" value="DIHYDROOROTATE DEHYDROGENASE B (NAD(+)), ELECTRON TRANSFER SUBUNIT"/>
    <property type="match status" value="1"/>
</dbReference>
<dbReference type="KEGG" id="eel:EUBELI_00533"/>
<name>C4Z462_LACE2</name>
<keyword evidence="4 11" id="KW-0001">2Fe-2S</keyword>
<dbReference type="GO" id="GO:0051537">
    <property type="term" value="F:2 iron, 2 sulfur cluster binding"/>
    <property type="evidence" value="ECO:0007669"/>
    <property type="project" value="UniProtKB-KW"/>
</dbReference>
<reference evidence="15 16" key="1">
    <citation type="journal article" date="2009" name="Proc. Natl. Acad. Sci. U.S.A.">
        <title>Characterizing a model human gut microbiota composed of members of its two dominant bacterial phyla.</title>
        <authorList>
            <person name="Mahowald M.A."/>
            <person name="Rey F.E."/>
            <person name="Seedorf H."/>
            <person name="Turnbaugh P.J."/>
            <person name="Fulton R.S."/>
            <person name="Wollam A."/>
            <person name="Shah N."/>
            <person name="Wang C."/>
            <person name="Magrini V."/>
            <person name="Wilson R.K."/>
            <person name="Cantarel B.L."/>
            <person name="Coutinho P.M."/>
            <person name="Henrissat B."/>
            <person name="Crock L.W."/>
            <person name="Russell A."/>
            <person name="Verberkmoes N.C."/>
            <person name="Hettich R.L."/>
            <person name="Gordon J.I."/>
        </authorList>
    </citation>
    <scope>NUCLEOTIDE SEQUENCE [LARGE SCALE GENOMIC DNA]</scope>
    <source>
        <strain evidence="16">ATCC 27750 / DSM 3376 / VPI C15-48 / C15-B4</strain>
    </source>
</reference>
<feature type="binding site" evidence="11 13">
    <location>
        <position position="257"/>
    </location>
    <ligand>
        <name>[2Fe-2S] cluster</name>
        <dbReference type="ChEBI" id="CHEBI:190135"/>
    </ligand>
</feature>
<keyword evidence="2 11" id="KW-0813">Transport</keyword>
<dbReference type="InterPro" id="IPR037117">
    <property type="entry name" value="Dihydroorotate_DH_ele_sf"/>
</dbReference>
<keyword evidence="5 11" id="KW-0479">Metal-binding</keyword>
<dbReference type="InterPro" id="IPR023455">
    <property type="entry name" value="Dihydroorotate_DHASE_ETsu"/>
</dbReference>
<dbReference type="UniPathway" id="UPA00070">
    <property type="reaction ID" value="UER00945"/>
</dbReference>
<feature type="binding site" evidence="11 12">
    <location>
        <begin position="71"/>
        <end position="73"/>
    </location>
    <ligand>
        <name>FAD</name>
        <dbReference type="ChEBI" id="CHEBI:57692"/>
    </ligand>
</feature>
<dbReference type="GO" id="GO:0050660">
    <property type="term" value="F:flavin adenine dinucleotide binding"/>
    <property type="evidence" value="ECO:0007669"/>
    <property type="project" value="InterPro"/>
</dbReference>
<evidence type="ECO:0000256" key="1">
    <source>
        <dbReference type="ARBA" id="ARBA00006422"/>
    </source>
</evidence>
<evidence type="ECO:0000256" key="13">
    <source>
        <dbReference type="PIRSR" id="PIRSR006816-2"/>
    </source>
</evidence>
<comment type="pathway">
    <text evidence="11">Pyrimidine metabolism; UMP biosynthesis via de novo pathway; orotate from (S)-dihydroorotate (NAD(+) route): step 1/1.</text>
</comment>
<keyword evidence="6 11" id="KW-0274">FAD</keyword>
<sequence>MEIIMAYRENAKILKADCLADGVYEIWFETKDIAKTAKAGQFISVYSNDGSRMLPRPISICKVENNNLRIVFRVAGKGTEEFSKMKAGEYLDIQGPLGNGYNLGKIAAEIKAEGRSFDKAILFGGGIGIPPMLELARRLDCHKNVVVGYRNSQTFLKEDFEAVADTDVYIATEDGSVGTKGNVLDAVKQEKVEADVIFACGPTPMLRAIKAYALENDIPCYVSLEEKMACGIGACLACVCKSTGIDDHSQVKNKRVCKEGPVFNVKEVEL</sequence>
<evidence type="ECO:0000256" key="12">
    <source>
        <dbReference type="PIRSR" id="PIRSR006816-1"/>
    </source>
</evidence>
<dbReference type="GO" id="GO:0016491">
    <property type="term" value="F:oxidoreductase activity"/>
    <property type="evidence" value="ECO:0007669"/>
    <property type="project" value="InterPro"/>
</dbReference>
<dbReference type="CDD" id="cd06218">
    <property type="entry name" value="DHOD_e_trans"/>
    <property type="match status" value="1"/>
</dbReference>
<dbReference type="GO" id="GO:0009055">
    <property type="term" value="F:electron transfer activity"/>
    <property type="evidence" value="ECO:0007669"/>
    <property type="project" value="UniProtKB-UniRule"/>
</dbReference>
<comment type="cofactor">
    <cofactor evidence="11">
        <name>[2Fe-2S] cluster</name>
        <dbReference type="ChEBI" id="CHEBI:190135"/>
    </cofactor>
    <text evidence="11">Binds 1 [2Fe-2S] cluster per subunit.</text>
</comment>
<evidence type="ECO:0000256" key="6">
    <source>
        <dbReference type="ARBA" id="ARBA00022827"/>
    </source>
</evidence>
<feature type="binding site" evidence="11 12">
    <location>
        <begin position="78"/>
        <end position="79"/>
    </location>
    <ligand>
        <name>FAD</name>
        <dbReference type="ChEBI" id="CHEBI:57692"/>
    </ligand>
</feature>
<dbReference type="InterPro" id="IPR017938">
    <property type="entry name" value="Riboflavin_synthase-like_b-brl"/>
</dbReference>
<comment type="similarity">
    <text evidence="1 11">Belongs to the PyrK family.</text>
</comment>
<evidence type="ECO:0000256" key="5">
    <source>
        <dbReference type="ARBA" id="ARBA00022723"/>
    </source>
</evidence>
<evidence type="ECO:0000256" key="2">
    <source>
        <dbReference type="ARBA" id="ARBA00022448"/>
    </source>
</evidence>
<evidence type="ECO:0000313" key="16">
    <source>
        <dbReference type="Proteomes" id="UP000001476"/>
    </source>
</evidence>
<dbReference type="Gene3D" id="3.40.50.80">
    <property type="entry name" value="Nucleotide-binding domain of ferredoxin-NADP reductase (FNR) module"/>
    <property type="match status" value="1"/>
</dbReference>